<dbReference type="InterPro" id="IPR018060">
    <property type="entry name" value="HTH_AraC"/>
</dbReference>
<evidence type="ECO:0000259" key="4">
    <source>
        <dbReference type="PROSITE" id="PS01124"/>
    </source>
</evidence>
<accession>A0A927JBY7</accession>
<dbReference type="PROSITE" id="PS01124">
    <property type="entry name" value="HTH_ARAC_FAMILY_2"/>
    <property type="match status" value="1"/>
</dbReference>
<dbReference type="SMART" id="SM00342">
    <property type="entry name" value="HTH_ARAC"/>
    <property type="match status" value="1"/>
</dbReference>
<dbReference type="InterPro" id="IPR009057">
    <property type="entry name" value="Homeodomain-like_sf"/>
</dbReference>
<dbReference type="Pfam" id="PF12625">
    <property type="entry name" value="Arabinose_bd"/>
    <property type="match status" value="1"/>
</dbReference>
<dbReference type="GO" id="GO:0005829">
    <property type="term" value="C:cytosol"/>
    <property type="evidence" value="ECO:0007669"/>
    <property type="project" value="TreeGrafter"/>
</dbReference>
<dbReference type="PANTHER" id="PTHR47894">
    <property type="entry name" value="HTH-TYPE TRANSCRIPTIONAL REGULATOR GADX"/>
    <property type="match status" value="1"/>
</dbReference>
<gene>
    <name evidence="5" type="ORF">HT102_05020</name>
</gene>
<comment type="caution">
    <text evidence="5">The sequence shown here is derived from an EMBL/GenBank/DDBJ whole genome shotgun (WGS) entry which is preliminary data.</text>
</comment>
<evidence type="ECO:0000256" key="3">
    <source>
        <dbReference type="ARBA" id="ARBA00023163"/>
    </source>
</evidence>
<dbReference type="PANTHER" id="PTHR47894:SF1">
    <property type="entry name" value="HTH-TYPE TRANSCRIPTIONAL REGULATOR VQSM"/>
    <property type="match status" value="1"/>
</dbReference>
<dbReference type="Pfam" id="PF12833">
    <property type="entry name" value="HTH_18"/>
    <property type="match status" value="1"/>
</dbReference>
<organism evidence="5 6">
    <name type="scientific">Lolliginicoccus lacisalsi</name>
    <dbReference type="NCBI Taxonomy" id="2742202"/>
    <lineage>
        <taxon>Bacteria</taxon>
        <taxon>Bacillati</taxon>
        <taxon>Actinomycetota</taxon>
        <taxon>Actinomycetes</taxon>
        <taxon>Mycobacteriales</taxon>
        <taxon>Hoyosellaceae</taxon>
        <taxon>Lolliginicoccus</taxon>
    </lineage>
</organism>
<proteinExistence type="predicted"/>
<dbReference type="RefSeq" id="WP_192038302.1">
    <property type="nucleotide sequence ID" value="NZ_JACYWE010000002.1"/>
</dbReference>
<keyword evidence="3" id="KW-0804">Transcription</keyword>
<dbReference type="Gene3D" id="1.10.10.60">
    <property type="entry name" value="Homeodomain-like"/>
    <property type="match status" value="1"/>
</dbReference>
<evidence type="ECO:0000313" key="5">
    <source>
        <dbReference type="EMBL" id="MBD8505847.1"/>
    </source>
</evidence>
<feature type="domain" description="HTH araC/xylS-type" evidence="4">
    <location>
        <begin position="236"/>
        <end position="333"/>
    </location>
</feature>
<dbReference type="AlphaFoldDB" id="A0A927JBY7"/>
<sequence length="340" mass="36978">MPHRIPTEYVRRTVHAADTRGIDLRPALDAARIPRGVLEASGPAVKPSEASAFTRAVWALTNDELGGLGAAPVPRGTFRLVTLALIHSPDLGHALARMISSLPALPAMTPITFSIDTTTGAVTLDLRGHRPDEATQLLIELAFLLIHRFAAWLIDHPLAPVRVALPYPARDDYAPTFYRALFGVTPTLGAPTAAIVFEPRALHAPIVQTEHTLLEFLRTAPARLFTAPAGNTPRTTQVLRMLQRSPLHALPSNAQIATRLALSESHLRRLLNREGTSAGRIRDEVLREAAIARLRRGESIDQIATALGFSEPSAFRRAFRRWTGATPRAFQPATPDAPSP</sequence>
<keyword evidence="6" id="KW-1185">Reference proteome</keyword>
<name>A0A927JBY7_9ACTN</name>
<dbReference type="EMBL" id="JACYWE010000002">
    <property type="protein sequence ID" value="MBD8505847.1"/>
    <property type="molecule type" value="Genomic_DNA"/>
</dbReference>
<reference evidence="5" key="1">
    <citation type="submission" date="2020-09" db="EMBL/GenBank/DDBJ databases">
        <title>Hoyosella lacisalsi sp. nov., a halotolerant actinobacterium isolated from soil of Lake Gudzhirganskoe.</title>
        <authorList>
            <person name="Yang Q."/>
            <person name="Guo P.Y."/>
            <person name="Liu S.W."/>
            <person name="Li F.N."/>
            <person name="Sun C.H."/>
        </authorList>
    </citation>
    <scope>NUCLEOTIDE SEQUENCE</scope>
    <source>
        <strain evidence="5">G463</strain>
    </source>
</reference>
<dbReference type="InterPro" id="IPR032687">
    <property type="entry name" value="AraC-type_N"/>
</dbReference>
<dbReference type="GO" id="GO:0000976">
    <property type="term" value="F:transcription cis-regulatory region binding"/>
    <property type="evidence" value="ECO:0007669"/>
    <property type="project" value="TreeGrafter"/>
</dbReference>
<dbReference type="InterPro" id="IPR020449">
    <property type="entry name" value="Tscrpt_reg_AraC-type_HTH"/>
</dbReference>
<protein>
    <submittedName>
        <fullName evidence="5">AraC family transcriptional regulator ligand-binding domain-containing protein</fullName>
    </submittedName>
</protein>
<evidence type="ECO:0000313" key="6">
    <source>
        <dbReference type="Proteomes" id="UP000642993"/>
    </source>
</evidence>
<keyword evidence="1" id="KW-0805">Transcription regulation</keyword>
<evidence type="ECO:0000256" key="1">
    <source>
        <dbReference type="ARBA" id="ARBA00023015"/>
    </source>
</evidence>
<dbReference type="Proteomes" id="UP000642993">
    <property type="component" value="Unassembled WGS sequence"/>
</dbReference>
<dbReference type="GO" id="GO:0003700">
    <property type="term" value="F:DNA-binding transcription factor activity"/>
    <property type="evidence" value="ECO:0007669"/>
    <property type="project" value="InterPro"/>
</dbReference>
<dbReference type="SUPFAM" id="SSF46689">
    <property type="entry name" value="Homeodomain-like"/>
    <property type="match status" value="1"/>
</dbReference>
<evidence type="ECO:0000256" key="2">
    <source>
        <dbReference type="ARBA" id="ARBA00023125"/>
    </source>
</evidence>
<keyword evidence="2" id="KW-0238">DNA-binding</keyword>
<dbReference type="PRINTS" id="PR00032">
    <property type="entry name" value="HTHARAC"/>
</dbReference>